<keyword evidence="5" id="KW-1185">Reference proteome</keyword>
<dbReference type="OrthoDB" id="359451at2"/>
<dbReference type="STRING" id="225004.SAMN02745152_01677"/>
<dbReference type="GeneID" id="303367908"/>
<dbReference type="Proteomes" id="UP000190395">
    <property type="component" value="Unassembled WGS sequence"/>
</dbReference>
<accession>A0A1T4PQV7</accession>
<gene>
    <name evidence="4" type="ORF">SAMN02745152_01677</name>
</gene>
<dbReference type="InterPro" id="IPR036680">
    <property type="entry name" value="SPOR-like_sf"/>
</dbReference>
<dbReference type="Gene3D" id="3.30.70.1070">
    <property type="entry name" value="Sporulation related repeat"/>
    <property type="match status" value="1"/>
</dbReference>
<dbReference type="GO" id="GO:0042834">
    <property type="term" value="F:peptidoglycan binding"/>
    <property type="evidence" value="ECO:0007669"/>
    <property type="project" value="InterPro"/>
</dbReference>
<sequence length="336" mass="37523">MKRFFTVFFIFNLVFFVFAQNSNTARKIAEEAARKETLEQSVIYLKKNVPALQNLAEKRSGYAFLAGVLEQSGNFQEAMNFYVQAAAIAAGDAEGMQKKSSEQLVLDAVRCALSAGDWATAQNYLNSAVRNSSDSEIIAFIKLYEQWSILCQAKTSAELTEPVAILKTYSSLPSMKSVQPQVLLTLWHITGEETYSAQLKKSFPKSLESAIVKGEIQTLPAPFWYFVPRKTDSVPEIASVQSSETENQSKNENSEKSENDSKNEKILRQQLGLFKDKANAEGLVLKLKEKGFSPHITEEIRPSGTKYYLVVVDENKAGSIGNELRNAGFECYPIFE</sequence>
<feature type="compositionally biased region" description="Basic and acidic residues" evidence="1">
    <location>
        <begin position="247"/>
        <end position="263"/>
    </location>
</feature>
<dbReference type="AlphaFoldDB" id="A0A1T4PQV7"/>
<keyword evidence="2" id="KW-0732">Signal</keyword>
<evidence type="ECO:0000256" key="1">
    <source>
        <dbReference type="SAM" id="MobiDB-lite"/>
    </source>
</evidence>
<name>A0A1T4PQV7_9SPIR</name>
<dbReference type="RefSeq" id="WP_078931412.1">
    <property type="nucleotide sequence ID" value="NZ_FUXC01000010.1"/>
</dbReference>
<dbReference type="InterPro" id="IPR011990">
    <property type="entry name" value="TPR-like_helical_dom_sf"/>
</dbReference>
<feature type="chain" id="PRO_5013001612" evidence="2">
    <location>
        <begin position="20"/>
        <end position="336"/>
    </location>
</feature>
<feature type="domain" description="SPOR" evidence="3">
    <location>
        <begin position="261"/>
        <end position="336"/>
    </location>
</feature>
<dbReference type="Pfam" id="PF05036">
    <property type="entry name" value="SPOR"/>
    <property type="match status" value="1"/>
</dbReference>
<dbReference type="SUPFAM" id="SSF48452">
    <property type="entry name" value="TPR-like"/>
    <property type="match status" value="1"/>
</dbReference>
<dbReference type="SUPFAM" id="SSF110997">
    <property type="entry name" value="Sporulation related repeat"/>
    <property type="match status" value="1"/>
</dbReference>
<protein>
    <submittedName>
        <fullName evidence="4">Sporulation related domain-containing protein</fullName>
    </submittedName>
</protein>
<proteinExistence type="predicted"/>
<evidence type="ECO:0000313" key="5">
    <source>
        <dbReference type="Proteomes" id="UP000190395"/>
    </source>
</evidence>
<evidence type="ECO:0000313" key="4">
    <source>
        <dbReference type="EMBL" id="SJZ93925.1"/>
    </source>
</evidence>
<dbReference type="InterPro" id="IPR007730">
    <property type="entry name" value="SPOR-like_dom"/>
</dbReference>
<dbReference type="Gene3D" id="1.25.40.10">
    <property type="entry name" value="Tetratricopeptide repeat domain"/>
    <property type="match status" value="1"/>
</dbReference>
<evidence type="ECO:0000256" key="2">
    <source>
        <dbReference type="SAM" id="SignalP"/>
    </source>
</evidence>
<evidence type="ECO:0000259" key="3">
    <source>
        <dbReference type="PROSITE" id="PS51724"/>
    </source>
</evidence>
<dbReference type="EMBL" id="FUXC01000010">
    <property type="protein sequence ID" value="SJZ93925.1"/>
    <property type="molecule type" value="Genomic_DNA"/>
</dbReference>
<feature type="signal peptide" evidence="2">
    <location>
        <begin position="1"/>
        <end position="19"/>
    </location>
</feature>
<feature type="region of interest" description="Disordered" evidence="1">
    <location>
        <begin position="237"/>
        <end position="263"/>
    </location>
</feature>
<reference evidence="4 5" key="1">
    <citation type="submission" date="2017-02" db="EMBL/GenBank/DDBJ databases">
        <authorList>
            <person name="Peterson S.W."/>
        </authorList>
    </citation>
    <scope>NUCLEOTIDE SEQUENCE [LARGE SCALE GENOMIC DNA]</scope>
    <source>
        <strain evidence="4 5">ATCC BAA-909</strain>
    </source>
</reference>
<dbReference type="PROSITE" id="PS51724">
    <property type="entry name" value="SPOR"/>
    <property type="match status" value="1"/>
</dbReference>
<organism evidence="4 5">
    <name type="scientific">Treponema berlinense</name>
    <dbReference type="NCBI Taxonomy" id="225004"/>
    <lineage>
        <taxon>Bacteria</taxon>
        <taxon>Pseudomonadati</taxon>
        <taxon>Spirochaetota</taxon>
        <taxon>Spirochaetia</taxon>
        <taxon>Spirochaetales</taxon>
        <taxon>Treponemataceae</taxon>
        <taxon>Treponema</taxon>
    </lineage>
</organism>